<proteinExistence type="predicted"/>
<dbReference type="Proteomes" id="UP001056120">
    <property type="component" value="Linkage Group LG18"/>
</dbReference>
<protein>
    <submittedName>
        <fullName evidence="1">Uncharacterized protein</fullName>
    </submittedName>
</protein>
<sequence length="101" mass="11131">MFFSLNLELANLINLPSDITSFLEMLRGHKKGIKIGVKGIGKAVDRLAGECAEELHCAPASKAYCVYRFTVNSNKYAGCQKFCGTPVENCYYNSARVLTCN</sequence>
<reference evidence="1 2" key="2">
    <citation type="journal article" date="2022" name="Mol. Ecol. Resour.">
        <title>The genomes of chicory, endive, great burdock and yacon provide insights into Asteraceae paleo-polyploidization history and plant inulin production.</title>
        <authorList>
            <person name="Fan W."/>
            <person name="Wang S."/>
            <person name="Wang H."/>
            <person name="Wang A."/>
            <person name="Jiang F."/>
            <person name="Liu H."/>
            <person name="Zhao H."/>
            <person name="Xu D."/>
            <person name="Zhang Y."/>
        </authorList>
    </citation>
    <scope>NUCLEOTIDE SEQUENCE [LARGE SCALE GENOMIC DNA]</scope>
    <source>
        <strain evidence="2">cv. Yunnan</strain>
        <tissue evidence="1">Leaves</tissue>
    </source>
</reference>
<organism evidence="1 2">
    <name type="scientific">Smallanthus sonchifolius</name>
    <dbReference type="NCBI Taxonomy" id="185202"/>
    <lineage>
        <taxon>Eukaryota</taxon>
        <taxon>Viridiplantae</taxon>
        <taxon>Streptophyta</taxon>
        <taxon>Embryophyta</taxon>
        <taxon>Tracheophyta</taxon>
        <taxon>Spermatophyta</taxon>
        <taxon>Magnoliopsida</taxon>
        <taxon>eudicotyledons</taxon>
        <taxon>Gunneridae</taxon>
        <taxon>Pentapetalae</taxon>
        <taxon>asterids</taxon>
        <taxon>campanulids</taxon>
        <taxon>Asterales</taxon>
        <taxon>Asteraceae</taxon>
        <taxon>Asteroideae</taxon>
        <taxon>Heliantheae alliance</taxon>
        <taxon>Millerieae</taxon>
        <taxon>Smallanthus</taxon>
    </lineage>
</organism>
<dbReference type="EMBL" id="CM042035">
    <property type="protein sequence ID" value="KAI3755018.1"/>
    <property type="molecule type" value="Genomic_DNA"/>
</dbReference>
<name>A0ACB9E7N2_9ASTR</name>
<evidence type="ECO:0000313" key="2">
    <source>
        <dbReference type="Proteomes" id="UP001056120"/>
    </source>
</evidence>
<keyword evidence="2" id="KW-1185">Reference proteome</keyword>
<accession>A0ACB9E7N2</accession>
<comment type="caution">
    <text evidence="1">The sequence shown here is derived from an EMBL/GenBank/DDBJ whole genome shotgun (WGS) entry which is preliminary data.</text>
</comment>
<reference evidence="2" key="1">
    <citation type="journal article" date="2022" name="Mol. Ecol. Resour.">
        <title>The genomes of chicory, endive, great burdock and yacon provide insights into Asteraceae palaeo-polyploidization history and plant inulin production.</title>
        <authorList>
            <person name="Fan W."/>
            <person name="Wang S."/>
            <person name="Wang H."/>
            <person name="Wang A."/>
            <person name="Jiang F."/>
            <person name="Liu H."/>
            <person name="Zhao H."/>
            <person name="Xu D."/>
            <person name="Zhang Y."/>
        </authorList>
    </citation>
    <scope>NUCLEOTIDE SEQUENCE [LARGE SCALE GENOMIC DNA]</scope>
    <source>
        <strain evidence="2">cv. Yunnan</strain>
    </source>
</reference>
<gene>
    <name evidence="1" type="ORF">L1987_54811</name>
</gene>
<evidence type="ECO:0000313" key="1">
    <source>
        <dbReference type="EMBL" id="KAI3755018.1"/>
    </source>
</evidence>